<accession>A0A0C3XH77</accession>
<dbReference type="PANTHER" id="PTHR10201">
    <property type="entry name" value="MATRIX METALLOPROTEINASE"/>
    <property type="match status" value="1"/>
</dbReference>
<dbReference type="InterPro" id="IPR036365">
    <property type="entry name" value="PGBD-like_sf"/>
</dbReference>
<evidence type="ECO:0000256" key="4">
    <source>
        <dbReference type="ARBA" id="ARBA00022801"/>
    </source>
</evidence>
<feature type="binding site" evidence="7">
    <location>
        <position position="203"/>
    </location>
    <ligand>
        <name>Zn(2+)</name>
        <dbReference type="ChEBI" id="CHEBI:29105"/>
        <label>1</label>
    </ligand>
</feature>
<dbReference type="PANTHER" id="PTHR10201:SF259">
    <property type="entry name" value="MATRIXIN PROTEIN"/>
    <property type="match status" value="1"/>
</dbReference>
<dbReference type="Pfam" id="PF00413">
    <property type="entry name" value="Peptidase_M10"/>
    <property type="match status" value="1"/>
</dbReference>
<dbReference type="Gene3D" id="3.40.390.10">
    <property type="entry name" value="Collagenase (Catalytic Domain)"/>
    <property type="match status" value="2"/>
</dbReference>
<dbReference type="GO" id="GO:0030198">
    <property type="term" value="P:extracellular matrix organization"/>
    <property type="evidence" value="ECO:0000318"/>
    <property type="project" value="GO_Central"/>
</dbReference>
<organism evidence="9 11">
    <name type="scientific">Medicago truncatula</name>
    <name type="common">Barrel medic</name>
    <name type="synonym">Medicago tribuloides</name>
    <dbReference type="NCBI Taxonomy" id="3880"/>
    <lineage>
        <taxon>Eukaryota</taxon>
        <taxon>Viridiplantae</taxon>
        <taxon>Streptophyta</taxon>
        <taxon>Embryophyta</taxon>
        <taxon>Tracheophyta</taxon>
        <taxon>Spermatophyta</taxon>
        <taxon>Magnoliopsida</taxon>
        <taxon>eudicotyledons</taxon>
        <taxon>Gunneridae</taxon>
        <taxon>Pentapetalae</taxon>
        <taxon>rosids</taxon>
        <taxon>fabids</taxon>
        <taxon>Fabales</taxon>
        <taxon>Fabaceae</taxon>
        <taxon>Papilionoideae</taxon>
        <taxon>50 kb inversion clade</taxon>
        <taxon>NPAAA clade</taxon>
        <taxon>Hologalegina</taxon>
        <taxon>IRL clade</taxon>
        <taxon>Trifolieae</taxon>
        <taxon>Medicago</taxon>
    </lineage>
</organism>
<feature type="binding site" description="in inhibited form" evidence="7">
    <location>
        <position position="114"/>
    </location>
    <ligand>
        <name>Zn(2+)</name>
        <dbReference type="ChEBI" id="CHEBI:29105"/>
        <label>2</label>
        <note>catalytic</note>
    </ligand>
</feature>
<evidence type="ECO:0000256" key="6">
    <source>
        <dbReference type="ARBA" id="ARBA00023049"/>
    </source>
</evidence>
<comment type="cofactor">
    <cofactor evidence="7">
        <name>Ca(2+)</name>
        <dbReference type="ChEBI" id="CHEBI:29108"/>
    </cofactor>
    <text evidence="7">Can bind about 5 Ca(2+) ions per subunit.</text>
</comment>
<dbReference type="AlphaFoldDB" id="G7K5J9"/>
<dbReference type="Pfam" id="PF01471">
    <property type="entry name" value="PG_binding_1"/>
    <property type="match status" value="1"/>
</dbReference>
<dbReference type="GO" id="GO:0006508">
    <property type="term" value="P:proteolysis"/>
    <property type="evidence" value="ECO:0007669"/>
    <property type="project" value="UniProtKB-KW"/>
</dbReference>
<protein>
    <submittedName>
        <fullName evidence="9">Matrixin family protein</fullName>
    </submittedName>
</protein>
<accession>G7K5J9</accession>
<comment type="similarity">
    <text evidence="1">Belongs to the peptidase M10A family. Matrix metalloproteinases (MMPs) subfamily.</text>
</comment>
<dbReference type="GO" id="GO:0008270">
    <property type="term" value="F:zinc ion binding"/>
    <property type="evidence" value="ECO:0007669"/>
    <property type="project" value="InterPro"/>
</dbReference>
<proteinExistence type="inferred from homology"/>
<keyword evidence="2" id="KW-0645">Protease</keyword>
<evidence type="ECO:0000256" key="1">
    <source>
        <dbReference type="ARBA" id="ARBA00009614"/>
    </source>
</evidence>
<keyword evidence="3 7" id="KW-0479">Metal-binding</keyword>
<keyword evidence="4" id="KW-0378">Hydrolase</keyword>
<gene>
    <name evidence="9" type="ordered locus">MTR_5g036270</name>
</gene>
<dbReference type="InterPro" id="IPR002477">
    <property type="entry name" value="Peptidoglycan-bd-like"/>
</dbReference>
<evidence type="ECO:0000313" key="10">
    <source>
        <dbReference type="EnsemblPlants" id="AES96362"/>
    </source>
</evidence>
<comment type="cofactor">
    <cofactor evidence="7">
        <name>Zn(2+)</name>
        <dbReference type="ChEBI" id="CHEBI:29105"/>
    </cofactor>
    <text evidence="7">Binds 2 Zn(2+) ions per subunit.</text>
</comment>
<feature type="binding site" evidence="7">
    <location>
        <position position="264"/>
    </location>
    <ligand>
        <name>Zn(2+)</name>
        <dbReference type="ChEBI" id="CHEBI:29105"/>
        <label>2</label>
        <note>catalytic</note>
    </ligand>
</feature>
<reference evidence="9 11" key="2">
    <citation type="journal article" date="2014" name="BMC Genomics">
        <title>An improved genome release (version Mt4.0) for the model legume Medicago truncatula.</title>
        <authorList>
            <person name="Tang H."/>
            <person name="Krishnakumar V."/>
            <person name="Bidwell S."/>
            <person name="Rosen B."/>
            <person name="Chan A."/>
            <person name="Zhou S."/>
            <person name="Gentzbittel L."/>
            <person name="Childs K.L."/>
            <person name="Yandell M."/>
            <person name="Gundlach H."/>
            <person name="Mayer K.F."/>
            <person name="Schwartz D.C."/>
            <person name="Town C.D."/>
        </authorList>
    </citation>
    <scope>GENOME REANNOTATION</scope>
    <source>
        <strain evidence="10 11">cv. Jemalong A17</strain>
    </source>
</reference>
<dbReference type="InterPro" id="IPR001818">
    <property type="entry name" value="Pept_M10_metallopeptidase"/>
</dbReference>
<feature type="binding site" evidence="7">
    <location>
        <position position="278"/>
    </location>
    <ligand>
        <name>Zn(2+)</name>
        <dbReference type="ChEBI" id="CHEBI:29105"/>
        <label>2</label>
        <note>catalytic</note>
    </ligand>
</feature>
<dbReference type="InterPro" id="IPR024079">
    <property type="entry name" value="MetalloPept_cat_dom_sf"/>
</dbReference>
<dbReference type="SUPFAM" id="SSF47090">
    <property type="entry name" value="PGBD-like"/>
    <property type="match status" value="1"/>
</dbReference>
<dbReference type="PRINTS" id="PR00138">
    <property type="entry name" value="MATRIXIN"/>
</dbReference>
<dbReference type="GO" id="GO:0004222">
    <property type="term" value="F:metalloendopeptidase activity"/>
    <property type="evidence" value="ECO:0000318"/>
    <property type="project" value="GO_Central"/>
</dbReference>
<evidence type="ECO:0000256" key="2">
    <source>
        <dbReference type="ARBA" id="ARBA00022670"/>
    </source>
</evidence>
<dbReference type="HOGENOM" id="CLU_015489_4_0_1"/>
<keyword evidence="7" id="KW-0106">Calcium</keyword>
<name>G7K5J9_MEDTR</name>
<evidence type="ECO:0000313" key="9">
    <source>
        <dbReference type="EMBL" id="AES96362.2"/>
    </source>
</evidence>
<evidence type="ECO:0000256" key="3">
    <source>
        <dbReference type="ARBA" id="ARBA00022723"/>
    </source>
</evidence>
<evidence type="ECO:0000256" key="7">
    <source>
        <dbReference type="PIRSR" id="PIRSR621190-2"/>
    </source>
</evidence>
<dbReference type="GO" id="GO:0031012">
    <property type="term" value="C:extracellular matrix"/>
    <property type="evidence" value="ECO:0007669"/>
    <property type="project" value="InterPro"/>
</dbReference>
<feature type="binding site" evidence="7">
    <location>
        <position position="270"/>
    </location>
    <ligand>
        <name>Zn(2+)</name>
        <dbReference type="ChEBI" id="CHEBI:29105"/>
        <label>2</label>
        <note>catalytic</note>
    </ligand>
</feature>
<dbReference type="GO" id="GO:0030574">
    <property type="term" value="P:collagen catabolic process"/>
    <property type="evidence" value="ECO:0000318"/>
    <property type="project" value="GO_Central"/>
</dbReference>
<feature type="binding site" evidence="7">
    <location>
        <position position="191"/>
    </location>
    <ligand>
        <name>Ca(2+)</name>
        <dbReference type="ChEBI" id="CHEBI:29108"/>
        <label>2</label>
    </ligand>
</feature>
<dbReference type="InterPro" id="IPR006026">
    <property type="entry name" value="Peptidase_Metallo"/>
</dbReference>
<dbReference type="EMBL" id="CM001221">
    <property type="protein sequence ID" value="AES96362.2"/>
    <property type="molecule type" value="Genomic_DNA"/>
</dbReference>
<sequence>MKIQGLSQIKKHLSTFGYFRQFLLKFDDVLDEETISAIKTYQQFFNLQVTGNLNTETLQKISLPRCGIPDMRYEYGFDVGSDVSFPKGNKWFPKGTKKLTYGFLPGKKFSLLRCGIPDMRYEYGFDVGSDVSFPKGNKWFPKGTKKLTYGFLPGKKFSLDMIEGFRNAFTRWSQTTRVLNFSETTSYDDADIKIGFYHIYNNDIVDDVVVGDSFISRNLDSNVKSGMIRLERSKFWVSPTTTYFKKWELQEFDLETVVMHQIGHLLGLDHSSDKESIMYPLIDPLQEKKVQITDSDNQAIQQLYTNTAKANPNSDHSGCFKLFESSMFLLAFCPLVLLL</sequence>
<dbReference type="InterPro" id="IPR021190">
    <property type="entry name" value="Pept_M10A"/>
</dbReference>
<dbReference type="PaxDb" id="3880-AES96362"/>
<dbReference type="eggNOG" id="KOG1565">
    <property type="taxonomic scope" value="Eukaryota"/>
</dbReference>
<dbReference type="Proteomes" id="UP000002051">
    <property type="component" value="Chromosome 5"/>
</dbReference>
<dbReference type="EnsemblPlants" id="AES96362">
    <property type="protein sequence ID" value="AES96362"/>
    <property type="gene ID" value="MTR_5g036270"/>
</dbReference>
<reference evidence="10" key="3">
    <citation type="submission" date="2015-04" db="UniProtKB">
        <authorList>
            <consortium name="EnsemblPlants"/>
        </authorList>
    </citation>
    <scope>IDENTIFICATION</scope>
    <source>
        <strain evidence="10">cv. Jemalong A17</strain>
    </source>
</reference>
<keyword evidence="6" id="KW-0482">Metalloprotease</keyword>
<dbReference type="SUPFAM" id="SSF55486">
    <property type="entry name" value="Metalloproteases ('zincins'), catalytic domain"/>
    <property type="match status" value="1"/>
</dbReference>
<dbReference type="SMART" id="SM00235">
    <property type="entry name" value="ZnMc"/>
    <property type="match status" value="1"/>
</dbReference>
<feature type="domain" description="Peptidase metallopeptidase" evidence="8">
    <location>
        <begin position="135"/>
        <end position="306"/>
    </location>
</feature>
<evidence type="ECO:0000259" key="8">
    <source>
        <dbReference type="SMART" id="SM00235"/>
    </source>
</evidence>
<feature type="binding site" evidence="7">
    <location>
        <position position="260"/>
    </location>
    <ligand>
        <name>Zn(2+)</name>
        <dbReference type="ChEBI" id="CHEBI:29105"/>
        <label>2</label>
        <note>catalytic</note>
    </ligand>
</feature>
<reference evidence="9 11" key="1">
    <citation type="journal article" date="2011" name="Nature">
        <title>The Medicago genome provides insight into the evolution of rhizobial symbioses.</title>
        <authorList>
            <person name="Young N.D."/>
            <person name="Debelle F."/>
            <person name="Oldroyd G.E."/>
            <person name="Geurts R."/>
            <person name="Cannon S.B."/>
            <person name="Udvardi M.K."/>
            <person name="Benedito V.A."/>
            <person name="Mayer K.F."/>
            <person name="Gouzy J."/>
            <person name="Schoof H."/>
            <person name="Van de Peer Y."/>
            <person name="Proost S."/>
            <person name="Cook D.R."/>
            <person name="Meyers B.C."/>
            <person name="Spannagl M."/>
            <person name="Cheung F."/>
            <person name="De Mita S."/>
            <person name="Krishnakumar V."/>
            <person name="Gundlach H."/>
            <person name="Zhou S."/>
            <person name="Mudge J."/>
            <person name="Bharti A.K."/>
            <person name="Murray J.D."/>
            <person name="Naoumkina M.A."/>
            <person name="Rosen B."/>
            <person name="Silverstein K.A."/>
            <person name="Tang H."/>
            <person name="Rombauts S."/>
            <person name="Zhao P.X."/>
            <person name="Zhou P."/>
            <person name="Barbe V."/>
            <person name="Bardou P."/>
            <person name="Bechner M."/>
            <person name="Bellec A."/>
            <person name="Berger A."/>
            <person name="Berges H."/>
            <person name="Bidwell S."/>
            <person name="Bisseling T."/>
            <person name="Choisne N."/>
            <person name="Couloux A."/>
            <person name="Denny R."/>
            <person name="Deshpande S."/>
            <person name="Dai X."/>
            <person name="Doyle J.J."/>
            <person name="Dudez A.M."/>
            <person name="Farmer A.D."/>
            <person name="Fouteau S."/>
            <person name="Franken C."/>
            <person name="Gibelin C."/>
            <person name="Gish J."/>
            <person name="Goldstein S."/>
            <person name="Gonzalez A.J."/>
            <person name="Green P.J."/>
            <person name="Hallab A."/>
            <person name="Hartog M."/>
            <person name="Hua A."/>
            <person name="Humphray S.J."/>
            <person name="Jeong D.H."/>
            <person name="Jing Y."/>
            <person name="Jocker A."/>
            <person name="Kenton S.M."/>
            <person name="Kim D.J."/>
            <person name="Klee K."/>
            <person name="Lai H."/>
            <person name="Lang C."/>
            <person name="Lin S."/>
            <person name="Macmil S.L."/>
            <person name="Magdelenat G."/>
            <person name="Matthews L."/>
            <person name="McCorrison J."/>
            <person name="Monaghan E.L."/>
            <person name="Mun J.H."/>
            <person name="Najar F.Z."/>
            <person name="Nicholson C."/>
            <person name="Noirot C."/>
            <person name="O'Bleness M."/>
            <person name="Paule C.R."/>
            <person name="Poulain J."/>
            <person name="Prion F."/>
            <person name="Qin B."/>
            <person name="Qu C."/>
            <person name="Retzel E.F."/>
            <person name="Riddle C."/>
            <person name="Sallet E."/>
            <person name="Samain S."/>
            <person name="Samson N."/>
            <person name="Sanders I."/>
            <person name="Saurat O."/>
            <person name="Scarpelli C."/>
            <person name="Schiex T."/>
            <person name="Segurens B."/>
            <person name="Severin A.J."/>
            <person name="Sherrier D.J."/>
            <person name="Shi R."/>
            <person name="Sims S."/>
            <person name="Singer S.R."/>
            <person name="Sinharoy S."/>
            <person name="Sterck L."/>
            <person name="Viollet A."/>
            <person name="Wang B.B."/>
            <person name="Wang K."/>
            <person name="Wang M."/>
            <person name="Wang X."/>
            <person name="Warfsmann J."/>
            <person name="Weissenbach J."/>
            <person name="White D.D."/>
            <person name="White J.D."/>
            <person name="Wiley G.B."/>
            <person name="Wincker P."/>
            <person name="Xing Y."/>
            <person name="Yang L."/>
            <person name="Yao Z."/>
            <person name="Ying F."/>
            <person name="Zhai J."/>
            <person name="Zhou L."/>
            <person name="Zuber A."/>
            <person name="Denarie J."/>
            <person name="Dixon R.A."/>
            <person name="May G.D."/>
            <person name="Schwartz D.C."/>
            <person name="Rogers J."/>
            <person name="Quetier F."/>
            <person name="Town C.D."/>
            <person name="Roe B.A."/>
        </authorList>
    </citation>
    <scope>NUCLEOTIDE SEQUENCE [LARGE SCALE GENOMIC DNA]</scope>
    <source>
        <strain evidence="9">A17</strain>
        <strain evidence="10 11">cv. Jemalong A17</strain>
    </source>
</reference>
<evidence type="ECO:0000256" key="5">
    <source>
        <dbReference type="ARBA" id="ARBA00022833"/>
    </source>
</evidence>
<keyword evidence="5 7" id="KW-0862">Zinc</keyword>
<evidence type="ECO:0000313" key="11">
    <source>
        <dbReference type="Proteomes" id="UP000002051"/>
    </source>
</evidence>
<keyword evidence="11" id="KW-1185">Reference proteome</keyword>